<organism evidence="2">
    <name type="scientific">Tetraodon nigroviridis</name>
    <name type="common">Spotted green pufferfish</name>
    <name type="synonym">Chelonodon nigroviridis</name>
    <dbReference type="NCBI Taxonomy" id="99883"/>
    <lineage>
        <taxon>Eukaryota</taxon>
        <taxon>Metazoa</taxon>
        <taxon>Chordata</taxon>
        <taxon>Craniata</taxon>
        <taxon>Vertebrata</taxon>
        <taxon>Euteleostomi</taxon>
        <taxon>Actinopterygii</taxon>
        <taxon>Neopterygii</taxon>
        <taxon>Teleostei</taxon>
        <taxon>Neoteleostei</taxon>
        <taxon>Acanthomorphata</taxon>
        <taxon>Eupercaria</taxon>
        <taxon>Tetraodontiformes</taxon>
        <taxon>Tetradontoidea</taxon>
        <taxon>Tetraodontidae</taxon>
        <taxon>Tetraodon</taxon>
    </lineage>
</organism>
<evidence type="ECO:0000313" key="2">
    <source>
        <dbReference type="EMBL" id="CAF89155.1"/>
    </source>
</evidence>
<sequence>YTCRLQQRRWKMPPSSPRARSRKGTACGSATLIPGSQSEYAQHFTGRPVLRTRFQPQPAPTRHGVLTSPPQSVEGEGQAPVSGSSIFNIFC</sequence>
<feature type="compositionally biased region" description="Basic residues" evidence="1">
    <location>
        <begin position="1"/>
        <end position="11"/>
    </location>
</feature>
<protein>
    <submittedName>
        <fullName evidence="2">(spotted green pufferfish) hypothetical protein</fullName>
    </submittedName>
</protein>
<comment type="caution">
    <text evidence="2">The sequence shown here is derived from an EMBL/GenBank/DDBJ whole genome shotgun (WGS) entry which is preliminary data.</text>
</comment>
<dbReference type="KEGG" id="tng:GSTEN00002944G001"/>
<reference evidence="2" key="2">
    <citation type="submission" date="2004-02" db="EMBL/GenBank/DDBJ databases">
        <authorList>
            <consortium name="Genoscope"/>
            <consortium name="Whitehead Institute Centre for Genome Research"/>
        </authorList>
    </citation>
    <scope>NUCLEOTIDE SEQUENCE</scope>
</reference>
<accession>Q4TD77</accession>
<dbReference type="EMBL" id="CAAE01006448">
    <property type="protein sequence ID" value="CAF89155.1"/>
    <property type="molecule type" value="Genomic_DNA"/>
</dbReference>
<feature type="region of interest" description="Disordered" evidence="1">
    <location>
        <begin position="53"/>
        <end position="80"/>
    </location>
</feature>
<gene>
    <name evidence="2" type="ORF">GSTENG00002944001</name>
</gene>
<proteinExistence type="predicted"/>
<feature type="region of interest" description="Disordered" evidence="1">
    <location>
        <begin position="1"/>
        <end position="25"/>
    </location>
</feature>
<feature type="non-terminal residue" evidence="2">
    <location>
        <position position="1"/>
    </location>
</feature>
<evidence type="ECO:0000256" key="1">
    <source>
        <dbReference type="SAM" id="MobiDB-lite"/>
    </source>
</evidence>
<name>Q4TD77_TETNG</name>
<dbReference type="AlphaFoldDB" id="Q4TD77"/>
<reference evidence="2" key="1">
    <citation type="journal article" date="2004" name="Nature">
        <title>Genome duplication in the teleost fish Tetraodon nigroviridis reveals the early vertebrate proto-karyotype.</title>
        <authorList>
            <person name="Jaillon O."/>
            <person name="Aury J.-M."/>
            <person name="Brunet F."/>
            <person name="Petit J.-L."/>
            <person name="Stange-Thomann N."/>
            <person name="Mauceli E."/>
            <person name="Bouneau L."/>
            <person name="Fischer C."/>
            <person name="Ozouf-Costaz C."/>
            <person name="Bernot A."/>
            <person name="Nicaud S."/>
            <person name="Jaffe D."/>
            <person name="Fisher S."/>
            <person name="Lutfalla G."/>
            <person name="Dossat C."/>
            <person name="Segurens B."/>
            <person name="Dasilva C."/>
            <person name="Salanoubat M."/>
            <person name="Levy M."/>
            <person name="Boudet N."/>
            <person name="Castellano S."/>
            <person name="Anthouard V."/>
            <person name="Jubin C."/>
            <person name="Castelli V."/>
            <person name="Katinka M."/>
            <person name="Vacherie B."/>
            <person name="Biemont C."/>
            <person name="Skalli Z."/>
            <person name="Cattolico L."/>
            <person name="Poulain J."/>
            <person name="De Berardinis V."/>
            <person name="Cruaud C."/>
            <person name="Duprat S."/>
            <person name="Brottier P."/>
            <person name="Coutanceau J.-P."/>
            <person name="Gouzy J."/>
            <person name="Parra G."/>
            <person name="Lardier G."/>
            <person name="Chapple C."/>
            <person name="McKernan K.J."/>
            <person name="McEwan P."/>
            <person name="Bosak S."/>
            <person name="Kellis M."/>
            <person name="Volff J.-N."/>
            <person name="Guigo R."/>
            <person name="Zody M.C."/>
            <person name="Mesirov J."/>
            <person name="Lindblad-Toh K."/>
            <person name="Birren B."/>
            <person name="Nusbaum C."/>
            <person name="Kahn D."/>
            <person name="Robinson-Rechavi M."/>
            <person name="Laudet V."/>
            <person name="Schachter V."/>
            <person name="Quetier F."/>
            <person name="Saurin W."/>
            <person name="Scarpelli C."/>
            <person name="Wincker P."/>
            <person name="Lander E.S."/>
            <person name="Weissenbach J."/>
            <person name="Roest Crollius H."/>
        </authorList>
    </citation>
    <scope>NUCLEOTIDE SEQUENCE [LARGE SCALE GENOMIC DNA]</scope>
</reference>